<sequence>MSAAAIVVIGITVVMNTAVVIGDIIRAEFVIANSREVGVPDGWLPVLAVLKGAGAAGLVVGVAGLPLIGILAASGLTLFYLSALIAHVRARVFRSIAFPALFFAFALGSLAFLLAA</sequence>
<evidence type="ECO:0008006" key="8">
    <source>
        <dbReference type="Google" id="ProtNLM"/>
    </source>
</evidence>
<dbReference type="AlphaFoldDB" id="A0A7M4DEK7"/>
<dbReference type="InterPro" id="IPR032808">
    <property type="entry name" value="DoxX"/>
</dbReference>
<reference evidence="6 7" key="1">
    <citation type="submission" date="2019-11" db="EMBL/GenBank/DDBJ databases">
        <authorList>
            <person name="Criscuolo A."/>
        </authorList>
    </citation>
    <scope>NUCLEOTIDE SEQUENCE [LARGE SCALE GENOMIC DNA]</scope>
    <source>
        <strain evidence="6">CIP111667</strain>
    </source>
</reference>
<keyword evidence="3 5" id="KW-1133">Transmembrane helix</keyword>
<keyword evidence="2 5" id="KW-0812">Transmembrane</keyword>
<proteinExistence type="predicted"/>
<evidence type="ECO:0000256" key="4">
    <source>
        <dbReference type="ARBA" id="ARBA00023136"/>
    </source>
</evidence>
<organism evidence="6 7">
    <name type="scientific">Occultella aeris</name>
    <dbReference type="NCBI Taxonomy" id="2761496"/>
    <lineage>
        <taxon>Bacteria</taxon>
        <taxon>Bacillati</taxon>
        <taxon>Actinomycetota</taxon>
        <taxon>Actinomycetes</taxon>
        <taxon>Micrococcales</taxon>
        <taxon>Ruaniaceae</taxon>
        <taxon>Occultella</taxon>
    </lineage>
</organism>
<accession>A0A7M4DEK7</accession>
<dbReference type="Proteomes" id="UP000419743">
    <property type="component" value="Unassembled WGS sequence"/>
</dbReference>
<dbReference type="GO" id="GO:0016020">
    <property type="term" value="C:membrane"/>
    <property type="evidence" value="ECO:0007669"/>
    <property type="project" value="UniProtKB-SubCell"/>
</dbReference>
<comment type="caution">
    <text evidence="6">The sequence shown here is derived from an EMBL/GenBank/DDBJ whole genome shotgun (WGS) entry which is preliminary data.</text>
</comment>
<evidence type="ECO:0000256" key="3">
    <source>
        <dbReference type="ARBA" id="ARBA00022989"/>
    </source>
</evidence>
<comment type="subcellular location">
    <subcellularLocation>
        <location evidence="1">Membrane</location>
        <topology evidence="1">Multi-pass membrane protein</topology>
    </subcellularLocation>
</comment>
<keyword evidence="7" id="KW-1185">Reference proteome</keyword>
<evidence type="ECO:0000256" key="2">
    <source>
        <dbReference type="ARBA" id="ARBA00022692"/>
    </source>
</evidence>
<name>A0A7M4DEK7_9MICO</name>
<feature type="transmembrane region" description="Helical" evidence="5">
    <location>
        <begin position="92"/>
        <end position="115"/>
    </location>
</feature>
<evidence type="ECO:0000256" key="1">
    <source>
        <dbReference type="ARBA" id="ARBA00004141"/>
    </source>
</evidence>
<protein>
    <recommendedName>
        <fullName evidence="8">DoxX family protein</fullName>
    </recommendedName>
</protein>
<gene>
    <name evidence="6" type="ORF">HALOF300_00547</name>
</gene>
<dbReference type="EMBL" id="CACRYJ010000008">
    <property type="protein sequence ID" value="VZO35350.1"/>
    <property type="molecule type" value="Genomic_DNA"/>
</dbReference>
<evidence type="ECO:0000313" key="6">
    <source>
        <dbReference type="EMBL" id="VZO35350.1"/>
    </source>
</evidence>
<keyword evidence="4 5" id="KW-0472">Membrane</keyword>
<evidence type="ECO:0000313" key="7">
    <source>
        <dbReference type="Proteomes" id="UP000419743"/>
    </source>
</evidence>
<evidence type="ECO:0000256" key="5">
    <source>
        <dbReference type="SAM" id="Phobius"/>
    </source>
</evidence>
<feature type="transmembrane region" description="Helical" evidence="5">
    <location>
        <begin position="53"/>
        <end position="80"/>
    </location>
</feature>
<dbReference type="Pfam" id="PF13564">
    <property type="entry name" value="DoxX_2"/>
    <property type="match status" value="1"/>
</dbReference>